<keyword evidence="5" id="KW-0132">Cell division</keyword>
<reference evidence="5 6" key="1">
    <citation type="submission" date="2017-05" db="EMBL/GenBank/DDBJ databases">
        <authorList>
            <person name="Song R."/>
            <person name="Chenine A.L."/>
            <person name="Ruprecht R.M."/>
        </authorList>
    </citation>
    <scope>NUCLEOTIDE SEQUENCE [LARGE SCALE GENOMIC DNA]</scope>
    <source>
        <strain evidence="5 6">CFBP 1590</strain>
    </source>
</reference>
<evidence type="ECO:0000256" key="3">
    <source>
        <dbReference type="PROSITE-ProRule" id="PRU00289"/>
    </source>
</evidence>
<accession>A0A1Y6JL86</accession>
<dbReference type="Pfam" id="PF01580">
    <property type="entry name" value="FtsK_SpoIIIE"/>
    <property type="match status" value="1"/>
</dbReference>
<keyword evidence="2 3" id="KW-0067">ATP-binding</keyword>
<keyword evidence="1 3" id="KW-0547">Nucleotide-binding</keyword>
<feature type="domain" description="FtsK" evidence="4">
    <location>
        <begin position="408"/>
        <end position="604"/>
    </location>
</feature>
<dbReference type="Proteomes" id="UP000196842">
    <property type="component" value="Chromosome I"/>
</dbReference>
<sequence length="922" mass="101623">MNGSLNTPDHTMTRITEALADYREGLARINREFDAAALKKDRAILDLQKDMAQHLTPLAEETVHRLMAERKQEDASRDQRKSSWRSAFIREWETIAAEAVHSNVRLRRQQPALADLAPTAPSVATEIPTSISLGAYRVGFEDLACFVPHVLPFPLVHALALSEDNSAHKKWAHLLLLRLLSALPPGQLELTLVDPLRLGQSLEPFLSLLKVEQLVPEQRVLTRSDEIEAALGKVQDEVEQLIQHRFNDLSSNWSEHNANNADTPLPYMVLVLFNVPEQLSDKSLWFLQRICENGPRCGVLPIIAIHGARLQDPRYEKFRATINACTTAFDTLFNAGNSEHCGLSLTYQPEQWPRQDSLGSYFSALADLYAAKARLSKSMPDLWTDFAKGATTCGGFDIPIGWTSAGGPTPLILGATTSEHHALLAGKTGSGKSNLLHVLIHTLCERYSPAEVDLYLLDYKESTEFNIYADPPLPHARLVATESDPEYGVTVLQHLVGELEKRASMFKTVKVRDFVEYREATKAPLPRILLVIDEFQVLFAGNRPVAESAEHRLSQLLKQGRSFGIHILLATQTLKGINALSLGSIITQLGCRIALACGQEDSAMILGANNWAATELRSPPEGIINNANGAKSGNLKFSIPLAESSFCRTHIRRLADYATARGMSGKTKVFSGSHMPEPPVAIDYQSACAKQEVLLLGERLTFDADKLTVPLVHRSAFNVLFSGYNDPIHDGLLTTTLSSLAALDSFDEVIYFNGRGVTSDGGFLDASRALGTRLRVFDNVAELPLQAIADGIGTRRVALIIDGLDSEKQLYPSASYKPAKAGEPPSPGDLLKRIAEDGPRKGVFVFAFVERWQRCAALCKDLFAFFELRVAYCMNEDDAGSLLASGGIGKFKGIEKSNRAVLMNRMTNETSWFRPYVQKSSL</sequence>
<gene>
    <name evidence="5" type="ORF">CFBP1590__2958</name>
</gene>
<dbReference type="InterPro" id="IPR002543">
    <property type="entry name" value="FtsK_dom"/>
</dbReference>
<feature type="binding site" evidence="3">
    <location>
        <begin position="426"/>
        <end position="433"/>
    </location>
    <ligand>
        <name>ATP</name>
        <dbReference type="ChEBI" id="CHEBI:30616"/>
    </ligand>
</feature>
<evidence type="ECO:0000313" key="6">
    <source>
        <dbReference type="Proteomes" id="UP000196842"/>
    </source>
</evidence>
<dbReference type="GO" id="GO:0003677">
    <property type="term" value="F:DNA binding"/>
    <property type="evidence" value="ECO:0007669"/>
    <property type="project" value="InterPro"/>
</dbReference>
<proteinExistence type="predicted"/>
<dbReference type="PROSITE" id="PS50901">
    <property type="entry name" value="FTSK"/>
    <property type="match status" value="1"/>
</dbReference>
<dbReference type="AlphaFoldDB" id="A0A1Y6JL86"/>
<evidence type="ECO:0000256" key="1">
    <source>
        <dbReference type="ARBA" id="ARBA00022741"/>
    </source>
</evidence>
<dbReference type="SUPFAM" id="SSF52540">
    <property type="entry name" value="P-loop containing nucleoside triphosphate hydrolases"/>
    <property type="match status" value="1"/>
</dbReference>
<evidence type="ECO:0000313" key="5">
    <source>
        <dbReference type="EMBL" id="SMS10544.1"/>
    </source>
</evidence>
<keyword evidence="5" id="KW-0131">Cell cycle</keyword>
<dbReference type="GO" id="GO:0051301">
    <property type="term" value="P:cell division"/>
    <property type="evidence" value="ECO:0007669"/>
    <property type="project" value="UniProtKB-KW"/>
</dbReference>
<dbReference type="KEGG" id="pvd:CFBP1590__2958"/>
<organism evidence="5 6">
    <name type="scientific">Pseudomonas viridiflava</name>
    <name type="common">Phytomonas viridiflava</name>
    <dbReference type="NCBI Taxonomy" id="33069"/>
    <lineage>
        <taxon>Bacteria</taxon>
        <taxon>Pseudomonadati</taxon>
        <taxon>Pseudomonadota</taxon>
        <taxon>Gammaproteobacteria</taxon>
        <taxon>Pseudomonadales</taxon>
        <taxon>Pseudomonadaceae</taxon>
        <taxon>Pseudomonas</taxon>
    </lineage>
</organism>
<dbReference type="GeneID" id="47764615"/>
<dbReference type="Gene3D" id="3.40.50.300">
    <property type="entry name" value="P-loop containing nucleotide triphosphate hydrolases"/>
    <property type="match status" value="2"/>
</dbReference>
<dbReference type="PANTHER" id="PTHR22683">
    <property type="entry name" value="SPORULATION PROTEIN RELATED"/>
    <property type="match status" value="1"/>
</dbReference>
<protein>
    <submittedName>
        <fullName evidence="5">Cell division protein FtsK</fullName>
    </submittedName>
</protein>
<evidence type="ECO:0000259" key="4">
    <source>
        <dbReference type="PROSITE" id="PS50901"/>
    </source>
</evidence>
<dbReference type="EMBL" id="LT855380">
    <property type="protein sequence ID" value="SMS10544.1"/>
    <property type="molecule type" value="Genomic_DNA"/>
</dbReference>
<dbReference type="GO" id="GO:0005524">
    <property type="term" value="F:ATP binding"/>
    <property type="evidence" value="ECO:0007669"/>
    <property type="project" value="UniProtKB-UniRule"/>
</dbReference>
<dbReference type="RefSeq" id="WP_088235358.1">
    <property type="nucleotide sequence ID" value="NZ_LT855380.1"/>
</dbReference>
<name>A0A1Y6JL86_PSEVI</name>
<dbReference type="CDD" id="cd01127">
    <property type="entry name" value="TrwB_TraG_TraD_VirD4"/>
    <property type="match status" value="1"/>
</dbReference>
<dbReference type="InterPro" id="IPR027417">
    <property type="entry name" value="P-loop_NTPase"/>
</dbReference>
<dbReference type="PANTHER" id="PTHR22683:SF41">
    <property type="entry name" value="DNA TRANSLOCASE FTSK"/>
    <property type="match status" value="1"/>
</dbReference>
<dbReference type="InterPro" id="IPR050206">
    <property type="entry name" value="FtsK/SpoIIIE/SftA"/>
</dbReference>
<evidence type="ECO:0000256" key="2">
    <source>
        <dbReference type="ARBA" id="ARBA00022840"/>
    </source>
</evidence>